<keyword evidence="1" id="KW-1133">Transmembrane helix</keyword>
<feature type="transmembrane region" description="Helical" evidence="1">
    <location>
        <begin position="40"/>
        <end position="61"/>
    </location>
</feature>
<dbReference type="Proteomes" id="UP000580474">
    <property type="component" value="Unassembled WGS sequence"/>
</dbReference>
<proteinExistence type="predicted"/>
<keyword evidence="1" id="KW-0812">Transmembrane</keyword>
<reference evidence="3 4" key="1">
    <citation type="submission" date="2020-08" db="EMBL/GenBank/DDBJ databases">
        <title>Sequencing the genomes of 1000 actinobacteria strains.</title>
        <authorList>
            <person name="Klenk H.-P."/>
        </authorList>
    </citation>
    <scope>NUCLEOTIDE SEQUENCE [LARGE SCALE GENOMIC DNA]</scope>
    <source>
        <strain evidence="3 4">DSM 45582</strain>
    </source>
</reference>
<evidence type="ECO:0000256" key="2">
    <source>
        <dbReference type="SAM" id="SignalP"/>
    </source>
</evidence>
<dbReference type="EMBL" id="JACHIV010000001">
    <property type="protein sequence ID" value="MBB5071864.1"/>
    <property type="molecule type" value="Genomic_DNA"/>
</dbReference>
<sequence length="76" mass="7839">MTTRGLVLGLLMATTILGTATAQAAGSGRILAQDNFFEVATAPVGLAAIGFGVVGMLAGVLRRKKIEIQPENQRKG</sequence>
<protein>
    <recommendedName>
        <fullName evidence="5">Secreted protein with PEP-CTERM sorting signal</fullName>
    </recommendedName>
</protein>
<feature type="signal peptide" evidence="2">
    <location>
        <begin position="1"/>
        <end position="24"/>
    </location>
</feature>
<accession>A0A840NJX4</accession>
<keyword evidence="1" id="KW-0472">Membrane</keyword>
<dbReference type="AlphaFoldDB" id="A0A840NJX4"/>
<gene>
    <name evidence="3" type="ORF">BJ969_004952</name>
</gene>
<feature type="chain" id="PRO_5033041862" description="Secreted protein with PEP-CTERM sorting signal" evidence="2">
    <location>
        <begin position="25"/>
        <end position="76"/>
    </location>
</feature>
<evidence type="ECO:0000313" key="4">
    <source>
        <dbReference type="Proteomes" id="UP000580474"/>
    </source>
</evidence>
<evidence type="ECO:0000256" key="1">
    <source>
        <dbReference type="SAM" id="Phobius"/>
    </source>
</evidence>
<keyword evidence="2" id="KW-0732">Signal</keyword>
<evidence type="ECO:0000313" key="3">
    <source>
        <dbReference type="EMBL" id="MBB5071864.1"/>
    </source>
</evidence>
<comment type="caution">
    <text evidence="3">The sequence shown here is derived from an EMBL/GenBank/DDBJ whole genome shotgun (WGS) entry which is preliminary data.</text>
</comment>
<evidence type="ECO:0008006" key="5">
    <source>
        <dbReference type="Google" id="ProtNLM"/>
    </source>
</evidence>
<organism evidence="3 4">
    <name type="scientific">Saccharopolyspora gloriosae</name>
    <dbReference type="NCBI Taxonomy" id="455344"/>
    <lineage>
        <taxon>Bacteria</taxon>
        <taxon>Bacillati</taxon>
        <taxon>Actinomycetota</taxon>
        <taxon>Actinomycetes</taxon>
        <taxon>Pseudonocardiales</taxon>
        <taxon>Pseudonocardiaceae</taxon>
        <taxon>Saccharopolyspora</taxon>
    </lineage>
</organism>
<keyword evidence="4" id="KW-1185">Reference proteome</keyword>
<dbReference type="RefSeq" id="WP_184482632.1">
    <property type="nucleotide sequence ID" value="NZ_JACHIV010000001.1"/>
</dbReference>
<name>A0A840NJX4_9PSEU</name>